<dbReference type="AlphaFoldDB" id="A0A956LXS7"/>
<accession>A0A956LXS7</accession>
<dbReference type="InterPro" id="IPR002934">
    <property type="entry name" value="Polymerase_NTP_transf_dom"/>
</dbReference>
<dbReference type="Pfam" id="PF01909">
    <property type="entry name" value="NTP_transf_2"/>
    <property type="match status" value="1"/>
</dbReference>
<evidence type="ECO:0000313" key="4">
    <source>
        <dbReference type="Proteomes" id="UP000697710"/>
    </source>
</evidence>
<dbReference type="GO" id="GO:0016779">
    <property type="term" value="F:nucleotidyltransferase activity"/>
    <property type="evidence" value="ECO:0007669"/>
    <property type="project" value="InterPro"/>
</dbReference>
<evidence type="ECO:0000313" key="3">
    <source>
        <dbReference type="EMBL" id="MCA9726230.1"/>
    </source>
</evidence>
<evidence type="ECO:0000259" key="2">
    <source>
        <dbReference type="Pfam" id="PF01909"/>
    </source>
</evidence>
<name>A0A956LXS7_UNCEI</name>
<reference evidence="3" key="2">
    <citation type="journal article" date="2021" name="Microbiome">
        <title>Successional dynamics and alternative stable states in a saline activated sludge microbial community over 9 years.</title>
        <authorList>
            <person name="Wang Y."/>
            <person name="Ye J."/>
            <person name="Ju F."/>
            <person name="Liu L."/>
            <person name="Boyd J.A."/>
            <person name="Deng Y."/>
            <person name="Parks D.H."/>
            <person name="Jiang X."/>
            <person name="Yin X."/>
            <person name="Woodcroft B.J."/>
            <person name="Tyson G.W."/>
            <person name="Hugenholtz P."/>
            <person name="Polz M.F."/>
            <person name="Zhang T."/>
        </authorList>
    </citation>
    <scope>NUCLEOTIDE SEQUENCE</scope>
    <source>
        <strain evidence="3">HKST-UBA01</strain>
    </source>
</reference>
<dbReference type="Gene3D" id="3.30.460.10">
    <property type="entry name" value="Beta Polymerase, domain 2"/>
    <property type="match status" value="1"/>
</dbReference>
<gene>
    <name evidence="3" type="ORF">KC729_01000</name>
</gene>
<feature type="region of interest" description="Disordered" evidence="1">
    <location>
        <begin position="1"/>
        <end position="30"/>
    </location>
</feature>
<feature type="domain" description="Polymerase nucleotidyl transferase" evidence="2">
    <location>
        <begin position="55"/>
        <end position="88"/>
    </location>
</feature>
<reference evidence="3" key="1">
    <citation type="submission" date="2020-04" db="EMBL/GenBank/DDBJ databases">
        <authorList>
            <person name="Zhang T."/>
        </authorList>
    </citation>
    <scope>NUCLEOTIDE SEQUENCE</scope>
    <source>
        <strain evidence="3">HKST-UBA01</strain>
    </source>
</reference>
<dbReference type="SUPFAM" id="SSF81301">
    <property type="entry name" value="Nucleotidyltransferase"/>
    <property type="match status" value="1"/>
</dbReference>
<feature type="compositionally biased region" description="Gly residues" evidence="1">
    <location>
        <begin position="16"/>
        <end position="28"/>
    </location>
</feature>
<evidence type="ECO:0000256" key="1">
    <source>
        <dbReference type="SAM" id="MobiDB-lite"/>
    </source>
</evidence>
<dbReference type="InterPro" id="IPR043519">
    <property type="entry name" value="NT_sf"/>
</dbReference>
<sequence length="172" mass="18054">MAELHRRADESAADGRGSGGLGSEGLGSDGLAPIEPGPDVAILLRAVVDWATETPAVVGVAVVGSHARGTARPDSDVDLVLICDDPARILTGDWIWRFGAVRSVAHEDYGALQSLRVFFDGDLEVEFGITGRNWAALPLDPGTRSVIMGGVRILYDPDGLLHRATSGGRGKD</sequence>
<protein>
    <submittedName>
        <fullName evidence="3">Nucleotidyltransferase domain-containing protein</fullName>
    </submittedName>
</protein>
<dbReference type="Proteomes" id="UP000697710">
    <property type="component" value="Unassembled WGS sequence"/>
</dbReference>
<comment type="caution">
    <text evidence="3">The sequence shown here is derived from an EMBL/GenBank/DDBJ whole genome shotgun (WGS) entry which is preliminary data.</text>
</comment>
<dbReference type="CDD" id="cd05403">
    <property type="entry name" value="NT_KNTase_like"/>
    <property type="match status" value="1"/>
</dbReference>
<feature type="compositionally biased region" description="Basic and acidic residues" evidence="1">
    <location>
        <begin position="1"/>
        <end position="10"/>
    </location>
</feature>
<dbReference type="EMBL" id="JAGQHR010000012">
    <property type="protein sequence ID" value="MCA9726230.1"/>
    <property type="molecule type" value="Genomic_DNA"/>
</dbReference>
<organism evidence="3 4">
    <name type="scientific">Eiseniibacteriota bacterium</name>
    <dbReference type="NCBI Taxonomy" id="2212470"/>
    <lineage>
        <taxon>Bacteria</taxon>
        <taxon>Candidatus Eiseniibacteriota</taxon>
    </lineage>
</organism>
<proteinExistence type="predicted"/>